<proteinExistence type="predicted"/>
<dbReference type="Proteomes" id="UP001058974">
    <property type="component" value="Chromosome 3"/>
</dbReference>
<organism evidence="1 2">
    <name type="scientific">Pisum sativum</name>
    <name type="common">Garden pea</name>
    <name type="synonym">Lathyrus oleraceus</name>
    <dbReference type="NCBI Taxonomy" id="3888"/>
    <lineage>
        <taxon>Eukaryota</taxon>
        <taxon>Viridiplantae</taxon>
        <taxon>Streptophyta</taxon>
        <taxon>Embryophyta</taxon>
        <taxon>Tracheophyta</taxon>
        <taxon>Spermatophyta</taxon>
        <taxon>Magnoliopsida</taxon>
        <taxon>eudicotyledons</taxon>
        <taxon>Gunneridae</taxon>
        <taxon>Pentapetalae</taxon>
        <taxon>rosids</taxon>
        <taxon>fabids</taxon>
        <taxon>Fabales</taxon>
        <taxon>Fabaceae</taxon>
        <taxon>Papilionoideae</taxon>
        <taxon>50 kb inversion clade</taxon>
        <taxon>NPAAA clade</taxon>
        <taxon>Hologalegina</taxon>
        <taxon>IRL clade</taxon>
        <taxon>Fabeae</taxon>
        <taxon>Lathyrus</taxon>
    </lineage>
</organism>
<reference evidence="1 2" key="1">
    <citation type="journal article" date="2022" name="Nat. Genet.">
        <title>Improved pea reference genome and pan-genome highlight genomic features and evolutionary characteristics.</title>
        <authorList>
            <person name="Yang T."/>
            <person name="Liu R."/>
            <person name="Luo Y."/>
            <person name="Hu S."/>
            <person name="Wang D."/>
            <person name="Wang C."/>
            <person name="Pandey M.K."/>
            <person name="Ge S."/>
            <person name="Xu Q."/>
            <person name="Li N."/>
            <person name="Li G."/>
            <person name="Huang Y."/>
            <person name="Saxena R.K."/>
            <person name="Ji Y."/>
            <person name="Li M."/>
            <person name="Yan X."/>
            <person name="He Y."/>
            <person name="Liu Y."/>
            <person name="Wang X."/>
            <person name="Xiang C."/>
            <person name="Varshney R.K."/>
            <person name="Ding H."/>
            <person name="Gao S."/>
            <person name="Zong X."/>
        </authorList>
    </citation>
    <scope>NUCLEOTIDE SEQUENCE [LARGE SCALE GENOMIC DNA]</scope>
    <source>
        <strain evidence="1 2">cv. Zhongwan 6</strain>
    </source>
</reference>
<dbReference type="GO" id="GO:0042752">
    <property type="term" value="P:regulation of circadian rhythm"/>
    <property type="evidence" value="ECO:0007669"/>
    <property type="project" value="TreeGrafter"/>
</dbReference>
<protein>
    <submittedName>
        <fullName evidence="1">Uncharacterized protein</fullName>
    </submittedName>
</protein>
<gene>
    <name evidence="1" type="ORF">KIW84_034650</name>
</gene>
<evidence type="ECO:0000313" key="2">
    <source>
        <dbReference type="Proteomes" id="UP001058974"/>
    </source>
</evidence>
<dbReference type="AlphaFoldDB" id="A0A9D4XZ57"/>
<sequence length="131" mass="13856">MLKELVVALVKGLNSSPAAIIKKITGFGVSVIMEVERSCLTFPPLGQVDGVEVQHESLGGYISSYSKQIEVHAAEVSFGATAQGVASILCAHGPEVERRICTIWEAAYGLIPIKSSVVDLPEIIVVASPHT</sequence>
<dbReference type="EMBL" id="JAMSHJ010000003">
    <property type="protein sequence ID" value="KAI5430151.1"/>
    <property type="molecule type" value="Genomic_DNA"/>
</dbReference>
<accession>A0A9D4XZ57</accession>
<comment type="caution">
    <text evidence="1">The sequence shown here is derived from an EMBL/GenBank/DDBJ whole genome shotgun (WGS) entry which is preliminary data.</text>
</comment>
<dbReference type="PANTHER" id="PTHR36319">
    <property type="entry name" value="PROTEIN GIGANTEA"/>
    <property type="match status" value="1"/>
</dbReference>
<dbReference type="PANTHER" id="PTHR36319:SF1">
    <property type="entry name" value="PROTEIN GIGANTEA"/>
    <property type="match status" value="1"/>
</dbReference>
<dbReference type="InterPro" id="IPR026211">
    <property type="entry name" value="GIGANTEA"/>
</dbReference>
<dbReference type="GO" id="GO:0006950">
    <property type="term" value="P:response to stress"/>
    <property type="evidence" value="ECO:0007669"/>
    <property type="project" value="TreeGrafter"/>
</dbReference>
<keyword evidence="2" id="KW-1185">Reference proteome</keyword>
<dbReference type="GO" id="GO:0005634">
    <property type="term" value="C:nucleus"/>
    <property type="evidence" value="ECO:0007669"/>
    <property type="project" value="TreeGrafter"/>
</dbReference>
<name>A0A9D4XZ57_PEA</name>
<dbReference type="Gramene" id="Psat03G0465000-T1">
    <property type="protein sequence ID" value="KAI5430151.1"/>
    <property type="gene ID" value="KIW84_034650"/>
</dbReference>
<dbReference type="GO" id="GO:0048586">
    <property type="term" value="P:regulation of long-day photoperiodism, flowering"/>
    <property type="evidence" value="ECO:0007669"/>
    <property type="project" value="TreeGrafter"/>
</dbReference>
<evidence type="ECO:0000313" key="1">
    <source>
        <dbReference type="EMBL" id="KAI5430151.1"/>
    </source>
</evidence>